<sequence>MTRTLAAIYEGGLLRPLESLDLAEHTRGVAYGRDRRRGRGSGPGGPGSGPSKL</sequence>
<dbReference type="Pfam" id="PF01954">
    <property type="entry name" value="AF2212-like"/>
    <property type="match status" value="1"/>
</dbReference>
<feature type="compositionally biased region" description="Gly residues" evidence="1">
    <location>
        <begin position="40"/>
        <end position="53"/>
    </location>
</feature>
<protein>
    <submittedName>
        <fullName evidence="2">Antitoxin family protein</fullName>
    </submittedName>
</protein>
<gene>
    <name evidence="2" type="ORF">HYY20_10800</name>
</gene>
<dbReference type="EMBL" id="JACPRF010000331">
    <property type="protein sequence ID" value="MBI2877359.1"/>
    <property type="molecule type" value="Genomic_DNA"/>
</dbReference>
<dbReference type="AlphaFoldDB" id="A0A932CQ68"/>
<name>A0A932CQ68_UNCTE</name>
<evidence type="ECO:0000313" key="3">
    <source>
        <dbReference type="Proteomes" id="UP000769766"/>
    </source>
</evidence>
<proteinExistence type="predicted"/>
<feature type="region of interest" description="Disordered" evidence="1">
    <location>
        <begin position="28"/>
        <end position="53"/>
    </location>
</feature>
<dbReference type="InterPro" id="IPR008203">
    <property type="entry name" value="AF2212-like"/>
</dbReference>
<accession>A0A932CQ68</accession>
<comment type="caution">
    <text evidence="2">The sequence shown here is derived from an EMBL/GenBank/DDBJ whole genome shotgun (WGS) entry which is preliminary data.</text>
</comment>
<dbReference type="Proteomes" id="UP000769766">
    <property type="component" value="Unassembled WGS sequence"/>
</dbReference>
<reference evidence="2" key="1">
    <citation type="submission" date="2020-07" db="EMBL/GenBank/DDBJ databases">
        <title>Huge and variable diversity of episymbiotic CPR bacteria and DPANN archaea in groundwater ecosystems.</title>
        <authorList>
            <person name="He C.Y."/>
            <person name="Keren R."/>
            <person name="Whittaker M."/>
            <person name="Farag I.F."/>
            <person name="Doudna J."/>
            <person name="Cate J.H.D."/>
            <person name="Banfield J.F."/>
        </authorList>
    </citation>
    <scope>NUCLEOTIDE SEQUENCE</scope>
    <source>
        <strain evidence="2">NC_groundwater_672_Ag_B-0.1um_62_36</strain>
    </source>
</reference>
<organism evidence="2 3">
    <name type="scientific">Tectimicrobiota bacterium</name>
    <dbReference type="NCBI Taxonomy" id="2528274"/>
    <lineage>
        <taxon>Bacteria</taxon>
        <taxon>Pseudomonadati</taxon>
        <taxon>Nitrospinota/Tectimicrobiota group</taxon>
        <taxon>Candidatus Tectimicrobiota</taxon>
    </lineage>
</organism>
<dbReference type="Gene3D" id="4.10.1150.10">
    <property type="entry name" value="AF2212/PG0164-like"/>
    <property type="match status" value="1"/>
</dbReference>
<dbReference type="InterPro" id="IPR024069">
    <property type="entry name" value="AF2212-like_dom_sf"/>
</dbReference>
<evidence type="ECO:0000313" key="2">
    <source>
        <dbReference type="EMBL" id="MBI2877359.1"/>
    </source>
</evidence>
<dbReference type="SUPFAM" id="SSF141694">
    <property type="entry name" value="AF2212/PG0164-like"/>
    <property type="match status" value="1"/>
</dbReference>
<evidence type="ECO:0000256" key="1">
    <source>
        <dbReference type="SAM" id="MobiDB-lite"/>
    </source>
</evidence>